<dbReference type="AlphaFoldDB" id="A0A7X9FTV6"/>
<dbReference type="Proteomes" id="UP000524246">
    <property type="component" value="Unassembled WGS sequence"/>
</dbReference>
<dbReference type="EMBL" id="JAAZON010000506">
    <property type="protein sequence ID" value="NMC63699.1"/>
    <property type="molecule type" value="Genomic_DNA"/>
</dbReference>
<name>A0A7X9FTV6_9DELT</name>
<sequence>MKNSCGFSTIEVLLSFLLAILVSTSLAKLMWLQIKHFSRNFTVFNTTTQESAAFLKDPLSSSCLESKVAGLRLLNCSHDVKGKITKLNVLLE</sequence>
<proteinExistence type="predicted"/>
<gene>
    <name evidence="1" type="ORF">GYA55_11105</name>
</gene>
<comment type="caution">
    <text evidence="1">The sequence shown here is derived from an EMBL/GenBank/DDBJ whole genome shotgun (WGS) entry which is preliminary data.</text>
</comment>
<reference evidence="1 2" key="1">
    <citation type="journal article" date="2020" name="Biotechnol. Biofuels">
        <title>New insights from the biogas microbiome by comprehensive genome-resolved metagenomics of nearly 1600 species originating from multiple anaerobic digesters.</title>
        <authorList>
            <person name="Campanaro S."/>
            <person name="Treu L."/>
            <person name="Rodriguez-R L.M."/>
            <person name="Kovalovszki A."/>
            <person name="Ziels R.M."/>
            <person name="Maus I."/>
            <person name="Zhu X."/>
            <person name="Kougias P.G."/>
            <person name="Basile A."/>
            <person name="Luo G."/>
            <person name="Schluter A."/>
            <person name="Konstantinidis K.T."/>
            <person name="Angelidaki I."/>
        </authorList>
    </citation>
    <scope>NUCLEOTIDE SEQUENCE [LARGE SCALE GENOMIC DNA]</scope>
    <source>
        <strain evidence="1">AS27yjCOA_65</strain>
    </source>
</reference>
<protein>
    <submittedName>
        <fullName evidence="1">Uncharacterized protein</fullName>
    </submittedName>
</protein>
<organism evidence="1 2">
    <name type="scientific">SAR324 cluster bacterium</name>
    <dbReference type="NCBI Taxonomy" id="2024889"/>
    <lineage>
        <taxon>Bacteria</taxon>
        <taxon>Deltaproteobacteria</taxon>
        <taxon>SAR324 cluster</taxon>
    </lineage>
</organism>
<evidence type="ECO:0000313" key="1">
    <source>
        <dbReference type="EMBL" id="NMC63699.1"/>
    </source>
</evidence>
<evidence type="ECO:0000313" key="2">
    <source>
        <dbReference type="Proteomes" id="UP000524246"/>
    </source>
</evidence>
<accession>A0A7X9FTV6</accession>